<dbReference type="SMART" id="SM00028">
    <property type="entry name" value="TPR"/>
    <property type="match status" value="4"/>
</dbReference>
<accession>A0A917HAK9</accession>
<dbReference type="InterPro" id="IPR011990">
    <property type="entry name" value="TPR-like_helical_dom_sf"/>
</dbReference>
<protein>
    <recommendedName>
        <fullName evidence="6">Tetratricopeptide repeat-containing protein</fullName>
    </recommendedName>
</protein>
<dbReference type="AlphaFoldDB" id="A0A917HAK9"/>
<dbReference type="InterPro" id="IPR036388">
    <property type="entry name" value="WH-like_DNA-bd_sf"/>
</dbReference>
<reference evidence="4" key="1">
    <citation type="journal article" date="2014" name="Int. J. Syst. Evol. Microbiol.">
        <title>Complete genome sequence of Corynebacterium casei LMG S-19264T (=DSM 44701T), isolated from a smear-ripened cheese.</title>
        <authorList>
            <consortium name="US DOE Joint Genome Institute (JGI-PGF)"/>
            <person name="Walter F."/>
            <person name="Albersmeier A."/>
            <person name="Kalinowski J."/>
            <person name="Ruckert C."/>
        </authorList>
    </citation>
    <scope>NUCLEOTIDE SEQUENCE</scope>
    <source>
        <strain evidence="4">CGMCC 1.12195</strain>
    </source>
</reference>
<keyword evidence="3" id="KW-0472">Membrane</keyword>
<sequence>MVGKPYSQQLDVIDRLYRQVIEERMPAAQLADTLAGMRRLADRLDSKELRLEADLLEADFELNIGSGKPDRLLHTLKEAEEASVSHIACRAAWRIGQHYWAAEQYEQGFRWYLRLDRMMQDIDVADFPDKANYLEEIGRAHYRFGDYEKALPYFEQVVNLPIRDFYRNRWRHAVNTMGLTYRELDRLDQSDTCFQRLIKQEAGISEQWVGIASGNLGYNYYLRGDYDDAIPLCEKDIRIAEKYNDLGLAAGSAILLADVYTRRGRLAKAKVHIDKAYDYIQRSLQTDRLRLLYPVMSKWHTASGQREKAAAYLDSALVANKRFGEKFNALKLMRANQEIMVGQQEVALRQLQTKAARQRLFRNTIIGGLLVALIGVLAIYRTIVSRNRAQHRVQELELERTRGELDNAQLLLEGYTRKILNNSRIIRSIEEAAEFDDDDRILQQLRNSTILTDSDWIDFREQFQKVYPGFTDRLMERHPDLTTSEVRYLLLLRLELSNPEIANALGISPASLRVTWHRLRKKIGLSAAHQPKKIFSDHLAGL</sequence>
<evidence type="ECO:0000256" key="2">
    <source>
        <dbReference type="SAM" id="Coils"/>
    </source>
</evidence>
<dbReference type="GO" id="GO:0003677">
    <property type="term" value="F:DNA binding"/>
    <property type="evidence" value="ECO:0007669"/>
    <property type="project" value="InterPro"/>
</dbReference>
<comment type="caution">
    <text evidence="4">The sequence shown here is derived from an EMBL/GenBank/DDBJ whole genome shotgun (WGS) entry which is preliminary data.</text>
</comment>
<dbReference type="SUPFAM" id="SSF46894">
    <property type="entry name" value="C-terminal effector domain of the bipartite response regulators"/>
    <property type="match status" value="1"/>
</dbReference>
<evidence type="ECO:0000256" key="1">
    <source>
        <dbReference type="PROSITE-ProRule" id="PRU00339"/>
    </source>
</evidence>
<keyword evidence="5" id="KW-1185">Reference proteome</keyword>
<keyword evidence="3" id="KW-0812">Transmembrane</keyword>
<dbReference type="Pfam" id="PF13374">
    <property type="entry name" value="TPR_10"/>
    <property type="match status" value="1"/>
</dbReference>
<keyword evidence="2" id="KW-0175">Coiled coil</keyword>
<dbReference type="PANTHER" id="PTHR10098">
    <property type="entry name" value="RAPSYN-RELATED"/>
    <property type="match status" value="1"/>
</dbReference>
<keyword evidence="1" id="KW-0802">TPR repeat</keyword>
<name>A0A917HAK9_9SPHI</name>
<keyword evidence="3" id="KW-1133">Transmembrane helix</keyword>
<reference evidence="4" key="2">
    <citation type="submission" date="2020-09" db="EMBL/GenBank/DDBJ databases">
        <authorList>
            <person name="Sun Q."/>
            <person name="Zhou Y."/>
        </authorList>
    </citation>
    <scope>NUCLEOTIDE SEQUENCE</scope>
    <source>
        <strain evidence="4">CGMCC 1.12195</strain>
    </source>
</reference>
<dbReference type="InterPro" id="IPR016032">
    <property type="entry name" value="Sig_transdc_resp-reg_C-effctor"/>
</dbReference>
<dbReference type="Pfam" id="PF13424">
    <property type="entry name" value="TPR_12"/>
    <property type="match status" value="1"/>
</dbReference>
<feature type="repeat" description="TPR" evidence="1">
    <location>
        <begin position="131"/>
        <end position="164"/>
    </location>
</feature>
<feature type="transmembrane region" description="Helical" evidence="3">
    <location>
        <begin position="360"/>
        <end position="380"/>
    </location>
</feature>
<proteinExistence type="predicted"/>
<organism evidence="4 5">
    <name type="scientific">Parapedobacter pyrenivorans</name>
    <dbReference type="NCBI Taxonomy" id="1305674"/>
    <lineage>
        <taxon>Bacteria</taxon>
        <taxon>Pseudomonadati</taxon>
        <taxon>Bacteroidota</taxon>
        <taxon>Sphingobacteriia</taxon>
        <taxon>Sphingobacteriales</taxon>
        <taxon>Sphingobacteriaceae</taxon>
        <taxon>Parapedobacter</taxon>
    </lineage>
</organism>
<dbReference type="SUPFAM" id="SSF48452">
    <property type="entry name" value="TPR-like"/>
    <property type="match status" value="2"/>
</dbReference>
<dbReference type="GO" id="GO:0006355">
    <property type="term" value="P:regulation of DNA-templated transcription"/>
    <property type="evidence" value="ECO:0007669"/>
    <property type="project" value="InterPro"/>
</dbReference>
<dbReference type="InterPro" id="IPR019734">
    <property type="entry name" value="TPR_rpt"/>
</dbReference>
<evidence type="ECO:0000313" key="4">
    <source>
        <dbReference type="EMBL" id="GGG72709.1"/>
    </source>
</evidence>
<dbReference type="Gene3D" id="1.10.10.10">
    <property type="entry name" value="Winged helix-like DNA-binding domain superfamily/Winged helix DNA-binding domain"/>
    <property type="match status" value="1"/>
</dbReference>
<dbReference type="Gene3D" id="1.25.40.10">
    <property type="entry name" value="Tetratricopeptide repeat domain"/>
    <property type="match status" value="2"/>
</dbReference>
<dbReference type="Proteomes" id="UP000660862">
    <property type="component" value="Unassembled WGS sequence"/>
</dbReference>
<gene>
    <name evidence="4" type="ORF">GCM10007415_00010</name>
</gene>
<dbReference type="EMBL" id="BMER01000001">
    <property type="protein sequence ID" value="GGG72709.1"/>
    <property type="molecule type" value="Genomic_DNA"/>
</dbReference>
<evidence type="ECO:0000313" key="5">
    <source>
        <dbReference type="Proteomes" id="UP000660862"/>
    </source>
</evidence>
<feature type="coiled-coil region" evidence="2">
    <location>
        <begin position="386"/>
        <end position="418"/>
    </location>
</feature>
<evidence type="ECO:0008006" key="6">
    <source>
        <dbReference type="Google" id="ProtNLM"/>
    </source>
</evidence>
<evidence type="ECO:0000256" key="3">
    <source>
        <dbReference type="SAM" id="Phobius"/>
    </source>
</evidence>
<dbReference type="PROSITE" id="PS50005">
    <property type="entry name" value="TPR"/>
    <property type="match status" value="1"/>
</dbReference>